<dbReference type="InterPro" id="IPR006828">
    <property type="entry name" value="ASC_dom"/>
</dbReference>
<dbReference type="KEGG" id="ptkz:JDV02_005309"/>
<dbReference type="GO" id="GO:0031588">
    <property type="term" value="C:nucleotide-activated protein kinase complex"/>
    <property type="evidence" value="ECO:0007669"/>
    <property type="project" value="TreeGrafter"/>
</dbReference>
<dbReference type="GeneID" id="72067258"/>
<organism evidence="6 7">
    <name type="scientific">Purpureocillium takamizusanense</name>
    <dbReference type="NCBI Taxonomy" id="2060973"/>
    <lineage>
        <taxon>Eukaryota</taxon>
        <taxon>Fungi</taxon>
        <taxon>Dikarya</taxon>
        <taxon>Ascomycota</taxon>
        <taxon>Pezizomycotina</taxon>
        <taxon>Sordariomycetes</taxon>
        <taxon>Hypocreomycetidae</taxon>
        <taxon>Hypocreales</taxon>
        <taxon>Ophiocordycipitaceae</taxon>
        <taxon>Purpureocillium</taxon>
    </lineage>
</organism>
<feature type="region of interest" description="Disordered" evidence="4">
    <location>
        <begin position="1"/>
        <end position="72"/>
    </location>
</feature>
<feature type="region of interest" description="Disordered" evidence="4">
    <location>
        <begin position="104"/>
        <end position="262"/>
    </location>
</feature>
<feature type="compositionally biased region" description="Polar residues" evidence="4">
    <location>
        <begin position="235"/>
        <end position="252"/>
    </location>
</feature>
<accession>A0A9Q8QG95</accession>
<evidence type="ECO:0000256" key="1">
    <source>
        <dbReference type="ARBA" id="ARBA00004496"/>
    </source>
</evidence>
<dbReference type="Pfam" id="PF16561">
    <property type="entry name" value="AMPK1_CBM"/>
    <property type="match status" value="1"/>
</dbReference>
<feature type="compositionally biased region" description="Polar residues" evidence="4">
    <location>
        <begin position="361"/>
        <end position="373"/>
    </location>
</feature>
<dbReference type="InterPro" id="IPR013783">
    <property type="entry name" value="Ig-like_fold"/>
</dbReference>
<dbReference type="GO" id="GO:0005737">
    <property type="term" value="C:cytoplasm"/>
    <property type="evidence" value="ECO:0007669"/>
    <property type="project" value="UniProtKB-SubCell"/>
</dbReference>
<dbReference type="PANTHER" id="PTHR10343:SF84">
    <property type="entry name" value="5'-AMP-ACTIVATED PROTEIN KINASE SUBUNIT BETA-1"/>
    <property type="match status" value="1"/>
</dbReference>
<comment type="subcellular location">
    <subcellularLocation>
        <location evidence="1">Cytoplasm</location>
    </subcellularLocation>
</comment>
<proteinExistence type="inferred from homology"/>
<feature type="compositionally biased region" description="Low complexity" evidence="4">
    <location>
        <begin position="1"/>
        <end position="52"/>
    </location>
</feature>
<dbReference type="RefSeq" id="XP_047842574.1">
    <property type="nucleotide sequence ID" value="XM_047986592.1"/>
</dbReference>
<dbReference type="Gene3D" id="2.60.40.10">
    <property type="entry name" value="Immunoglobulins"/>
    <property type="match status" value="1"/>
</dbReference>
<dbReference type="SMART" id="SM01010">
    <property type="entry name" value="AMPKBI"/>
    <property type="match status" value="1"/>
</dbReference>
<dbReference type="OrthoDB" id="531008at2759"/>
<dbReference type="Proteomes" id="UP000829364">
    <property type="component" value="Chromosome 4"/>
</dbReference>
<feature type="compositionally biased region" description="Basic and acidic residues" evidence="4">
    <location>
        <begin position="145"/>
        <end position="157"/>
    </location>
</feature>
<dbReference type="GO" id="GO:0007165">
    <property type="term" value="P:signal transduction"/>
    <property type="evidence" value="ECO:0007669"/>
    <property type="project" value="UniProtKB-ARBA"/>
</dbReference>
<dbReference type="GO" id="GO:0019901">
    <property type="term" value="F:protein kinase binding"/>
    <property type="evidence" value="ECO:0007669"/>
    <property type="project" value="TreeGrafter"/>
</dbReference>
<dbReference type="SUPFAM" id="SSF81296">
    <property type="entry name" value="E set domains"/>
    <property type="match status" value="1"/>
</dbReference>
<evidence type="ECO:0000256" key="4">
    <source>
        <dbReference type="SAM" id="MobiDB-lite"/>
    </source>
</evidence>
<dbReference type="CDD" id="cd02859">
    <property type="entry name" value="E_set_AMPKbeta_like_N"/>
    <property type="match status" value="1"/>
</dbReference>
<evidence type="ECO:0000313" key="7">
    <source>
        <dbReference type="Proteomes" id="UP000829364"/>
    </source>
</evidence>
<keyword evidence="3" id="KW-0963">Cytoplasm</keyword>
<sequence>MGNNHSSASKEATSSSAAAAAAAQAASDGNKASTTTTTTSASTPTSAATSPTQPQHHHHHFASIHRHHQDVVPGRKDARNIIPEHTTHRSVAPPEASLALAQGSTTVVNRPKSSLPGTAVSSLSGSPHSNVSATPNKPSCSSSAADRHPPPRDEPSKPVDVPLESTSLRSAHHDPHHRPSHVPLPVDSNLISNSSMTDMYLRGPPRLPLPIDEEVHTPGSPILAPEEGLDDVELGSSSDALTRKSSAVSANTVDDDESEELRVDKTRPVVPTKLEWKRGGDKIYVTGTFFEWNRKQRLHPVEGKPGCFAATILILPGTHHVRFLVDGIMQTSPDLPTTVDFGNNLVNYIEVSPEDALPAQRSASKSGSETEGASRTRPPKGKPVEPPENYRRDIPQYLRDFDQPEDSGAYRNAVSAIEKLPTPPSLPGFLGKPILNAATLMKDDNSVLNMPNHTVLNHLATSSIKNNVLAVSATTRYHNKYVTTIMYKPTSADEG</sequence>
<name>A0A9Q8QG95_9HYPO</name>
<comment type="similarity">
    <text evidence="2">Belongs to the 5'-AMP-activated protein kinase beta subunit family.</text>
</comment>
<evidence type="ECO:0000256" key="2">
    <source>
        <dbReference type="ARBA" id="ARBA00010926"/>
    </source>
</evidence>
<dbReference type="EMBL" id="CP086357">
    <property type="protein sequence ID" value="UNI19093.1"/>
    <property type="molecule type" value="Genomic_DNA"/>
</dbReference>
<feature type="compositionally biased region" description="Basic residues" evidence="4">
    <location>
        <begin position="55"/>
        <end position="68"/>
    </location>
</feature>
<dbReference type="InterPro" id="IPR032640">
    <property type="entry name" value="AMPK1_CBM"/>
</dbReference>
<gene>
    <name evidence="6" type="primary">GAL83</name>
    <name evidence="6" type="ORF">JDV02_005309</name>
</gene>
<feature type="domain" description="Association with the SNF1 complex (ASC)" evidence="5">
    <location>
        <begin position="383"/>
        <end position="490"/>
    </location>
</feature>
<feature type="compositionally biased region" description="Basic and acidic residues" evidence="4">
    <location>
        <begin position="382"/>
        <end position="393"/>
    </location>
</feature>
<dbReference type="InterPro" id="IPR050827">
    <property type="entry name" value="CRP1_MDG1_kinase"/>
</dbReference>
<dbReference type="FunFam" id="2.60.40.10:FF:000562">
    <property type="entry name" value="Snf1 kinase complex beta-subunit Gal83"/>
    <property type="match status" value="1"/>
</dbReference>
<dbReference type="PANTHER" id="PTHR10343">
    <property type="entry name" value="5'-AMP-ACTIVATED PROTEIN KINASE , BETA SUBUNIT"/>
    <property type="match status" value="1"/>
</dbReference>
<protein>
    <submittedName>
        <fullName evidence="6">Galactose metabolism- protein</fullName>
    </submittedName>
</protein>
<dbReference type="Gene3D" id="6.20.250.60">
    <property type="match status" value="1"/>
</dbReference>
<evidence type="ECO:0000256" key="3">
    <source>
        <dbReference type="ARBA" id="ARBA00022490"/>
    </source>
</evidence>
<dbReference type="AlphaFoldDB" id="A0A9Q8QG95"/>
<reference evidence="6" key="1">
    <citation type="submission" date="2021-11" db="EMBL/GenBank/DDBJ databases">
        <title>Purpureocillium_takamizusanense_genome.</title>
        <authorList>
            <person name="Nguyen N.-H."/>
        </authorList>
    </citation>
    <scope>NUCLEOTIDE SEQUENCE</scope>
    <source>
        <strain evidence="6">PT3</strain>
    </source>
</reference>
<dbReference type="GO" id="GO:0005634">
    <property type="term" value="C:nucleus"/>
    <property type="evidence" value="ECO:0007669"/>
    <property type="project" value="TreeGrafter"/>
</dbReference>
<dbReference type="Pfam" id="PF04739">
    <property type="entry name" value="AMPKBI"/>
    <property type="match status" value="1"/>
</dbReference>
<feature type="compositionally biased region" description="Polar residues" evidence="4">
    <location>
        <begin position="104"/>
        <end position="144"/>
    </location>
</feature>
<dbReference type="SUPFAM" id="SSF160219">
    <property type="entry name" value="AMPKBI-like"/>
    <property type="match status" value="1"/>
</dbReference>
<dbReference type="InterPro" id="IPR014756">
    <property type="entry name" value="Ig_E-set"/>
</dbReference>
<feature type="region of interest" description="Disordered" evidence="4">
    <location>
        <begin position="356"/>
        <end position="393"/>
    </location>
</feature>
<dbReference type="InterPro" id="IPR037256">
    <property type="entry name" value="ASC_dom_sf"/>
</dbReference>
<evidence type="ECO:0000259" key="5">
    <source>
        <dbReference type="SMART" id="SM01010"/>
    </source>
</evidence>
<keyword evidence="7" id="KW-1185">Reference proteome</keyword>
<evidence type="ECO:0000313" key="6">
    <source>
        <dbReference type="EMBL" id="UNI19093.1"/>
    </source>
</evidence>